<accession>A0A2T1G9M9</accession>
<dbReference type="OrthoDB" id="451203at2"/>
<name>A0A2T1G9M9_9CYAN</name>
<sequence length="539" mass="57197">MSKQGIVMVATLVAAAGAGFAAYKYIYSGESNAGDLAGVIPADAYMAAYISNEPEAWEKLKKFGTPTAQNIITTQITEAQQRFLDQTKMDFSKDIQPWVGNTMMAILPSSDGRANKPQVLIAIGIKDKLKALDFANKLKAQSKDPVKKFDYKGIEITDTGKGSSETFTAIVNDRLVVAPEQKTIESAIDTAQGKPSLASKAGNDWFKADTLGLKQPIAAFYVPDYLTAVQEMLKSGKTPVTLDPATMTQLKKIQSFGGGIAIDDAGIRMKLVAKTDGTTLNLPTTSAKAVSSFPSDTFMVAGGTGLSQIWTEVNKIAAAQPTTQEGLNQMRQSFTQSTQLDLDKDIFGWMGGDYTLGMMPVSSGITAAAGFGGALTIDSTDRAVTDNTMTKLVDLAKTSGFSVDRRQVGSVQISDVKAPAGQGTLFSYGWLSDKSMLLAVGDGLVEKIAQPSGESLDRSPNYTTALSSMSAQKQSYAYIDLEKVLGLYTSKVGTVAGRTIPPDVNAILTSIQGLGVSSAQPDKNTSQVEILLTLKPATN</sequence>
<evidence type="ECO:0000313" key="2">
    <source>
        <dbReference type="Proteomes" id="UP000238937"/>
    </source>
</evidence>
<organism evidence="1 2">
    <name type="scientific">Chamaesiphon polymorphus CCALA 037</name>
    <dbReference type="NCBI Taxonomy" id="2107692"/>
    <lineage>
        <taxon>Bacteria</taxon>
        <taxon>Bacillati</taxon>
        <taxon>Cyanobacteriota</taxon>
        <taxon>Cyanophyceae</taxon>
        <taxon>Gomontiellales</taxon>
        <taxon>Chamaesiphonaceae</taxon>
        <taxon>Chamaesiphon</taxon>
    </lineage>
</organism>
<dbReference type="EMBL" id="PVWO01000287">
    <property type="protein sequence ID" value="PSB53959.1"/>
    <property type="molecule type" value="Genomic_DNA"/>
</dbReference>
<reference evidence="1 2" key="1">
    <citation type="submission" date="2018-03" db="EMBL/GenBank/DDBJ databases">
        <title>The ancient ancestry and fast evolution of plastids.</title>
        <authorList>
            <person name="Moore K.R."/>
            <person name="Magnabosco C."/>
            <person name="Momper L."/>
            <person name="Gold D.A."/>
            <person name="Bosak T."/>
            <person name="Fournier G.P."/>
        </authorList>
    </citation>
    <scope>NUCLEOTIDE SEQUENCE [LARGE SCALE GENOMIC DNA]</scope>
    <source>
        <strain evidence="1 2">CCALA 037</strain>
    </source>
</reference>
<dbReference type="AlphaFoldDB" id="A0A2T1G9M9"/>
<dbReference type="Pfam" id="PF11832">
    <property type="entry name" value="DUF3352"/>
    <property type="match status" value="1"/>
</dbReference>
<protein>
    <submittedName>
        <fullName evidence="1">Uncharacterized protein</fullName>
    </submittedName>
</protein>
<evidence type="ECO:0000313" key="1">
    <source>
        <dbReference type="EMBL" id="PSB53959.1"/>
    </source>
</evidence>
<dbReference type="RefSeq" id="WP_106308434.1">
    <property type="nucleotide sequence ID" value="NZ_PVWO01000287.1"/>
</dbReference>
<proteinExistence type="predicted"/>
<keyword evidence="2" id="KW-1185">Reference proteome</keyword>
<gene>
    <name evidence="1" type="ORF">C7B77_19165</name>
</gene>
<dbReference type="Proteomes" id="UP000238937">
    <property type="component" value="Unassembled WGS sequence"/>
</dbReference>
<dbReference type="InterPro" id="IPR021787">
    <property type="entry name" value="DUF3352"/>
</dbReference>
<comment type="caution">
    <text evidence="1">The sequence shown here is derived from an EMBL/GenBank/DDBJ whole genome shotgun (WGS) entry which is preliminary data.</text>
</comment>